<dbReference type="PANTHER" id="PTHR12770:SF22">
    <property type="entry name" value="PROTEIN ROOT UVB SENSITIVE 1, CHLOROPLASTIC"/>
    <property type="match status" value="1"/>
</dbReference>
<keyword evidence="4" id="KW-1185">Reference proteome</keyword>
<comment type="similarity">
    <text evidence="1">Belongs to the RUS1 family.</text>
</comment>
<dbReference type="EMBL" id="CAKKNE010000002">
    <property type="protein sequence ID" value="CAH0369526.1"/>
    <property type="molecule type" value="Genomic_DNA"/>
</dbReference>
<evidence type="ECO:0000313" key="3">
    <source>
        <dbReference type="EMBL" id="CAH0369526.1"/>
    </source>
</evidence>
<accession>A0A8J2SKT3</accession>
<evidence type="ECO:0000259" key="2">
    <source>
        <dbReference type="Pfam" id="PF04884"/>
    </source>
</evidence>
<gene>
    <name evidence="3" type="ORF">PECAL_2P26520</name>
</gene>
<dbReference type="PANTHER" id="PTHR12770">
    <property type="entry name" value="RUS1 FAMILY PROTEIN C16ORF58"/>
    <property type="match status" value="1"/>
</dbReference>
<dbReference type="OrthoDB" id="19606at2759"/>
<dbReference type="Proteomes" id="UP000789595">
    <property type="component" value="Unassembled WGS sequence"/>
</dbReference>
<name>A0A8J2SKT3_9STRA</name>
<feature type="domain" description="Protein root UVB sensitive/RUS" evidence="2">
    <location>
        <begin position="47"/>
        <end position="288"/>
    </location>
</feature>
<dbReference type="Pfam" id="PF04884">
    <property type="entry name" value="UVB_sens_prot"/>
    <property type="match status" value="1"/>
</dbReference>
<dbReference type="InterPro" id="IPR006968">
    <property type="entry name" value="RUS_fam"/>
</dbReference>
<evidence type="ECO:0000313" key="4">
    <source>
        <dbReference type="Proteomes" id="UP000789595"/>
    </source>
</evidence>
<proteinExistence type="inferred from homology"/>
<evidence type="ECO:0000256" key="1">
    <source>
        <dbReference type="ARBA" id="ARBA00007558"/>
    </source>
</evidence>
<dbReference type="InterPro" id="IPR054549">
    <property type="entry name" value="UVB_sens_RUS_dom"/>
</dbReference>
<reference evidence="3" key="1">
    <citation type="submission" date="2021-11" db="EMBL/GenBank/DDBJ databases">
        <authorList>
            <consortium name="Genoscope - CEA"/>
            <person name="William W."/>
        </authorList>
    </citation>
    <scope>NUCLEOTIDE SEQUENCE</scope>
</reference>
<comment type="caution">
    <text evidence="3">The sequence shown here is derived from an EMBL/GenBank/DDBJ whole genome shotgun (WGS) entry which is preliminary data.</text>
</comment>
<sequence>MLLRVARPIGRRALSTKRVVLQRPAEAGAAYERFEHNDTTWSATKHNESRPWRRPLAPFLPAGYPQSVKDGYGTYALLQFAGFACSSAGGVLSTRVLLTAVGVGDASAAPLAAAANWAVKDGLGMLGGVAFASIWSGALDARPRRWRLRSSVALDAAALVELAALPAFPQYFVPIAGLANVAKNISYLAASASRAAIHRALSNRQGAANLGDLTAKSGSQTIVASLVGLGLGVGVSNACGGDVTTVWPAWAALSATHLTCTWLSLRYVADVELDPPRLAALVDAFLETGTCPTPAETSSAESLLVGGGDPSWLSVGDRVDAFPSDAFAGEVPYVLHAERDVARVLLYDDAAPRDALEAAVHARARLGATVDEGAAEAFAAAVADAGWRVDELPVAFDRGRLLREAPEVKEE</sequence>
<organism evidence="3 4">
    <name type="scientific">Pelagomonas calceolata</name>
    <dbReference type="NCBI Taxonomy" id="35677"/>
    <lineage>
        <taxon>Eukaryota</taxon>
        <taxon>Sar</taxon>
        <taxon>Stramenopiles</taxon>
        <taxon>Ochrophyta</taxon>
        <taxon>Pelagophyceae</taxon>
        <taxon>Pelagomonadales</taxon>
        <taxon>Pelagomonadaceae</taxon>
        <taxon>Pelagomonas</taxon>
    </lineage>
</organism>
<dbReference type="AlphaFoldDB" id="A0A8J2SKT3"/>
<protein>
    <recommendedName>
        <fullName evidence="2">Protein root UVB sensitive/RUS domain-containing protein</fullName>
    </recommendedName>
</protein>